<comment type="similarity">
    <text evidence="2 6">Belongs to the TUBGCP family.</text>
</comment>
<feature type="domain" description="Gamma tubulin complex component protein N-terminal" evidence="9">
    <location>
        <begin position="2"/>
        <end position="310"/>
    </location>
</feature>
<dbReference type="Pfam" id="PF17681">
    <property type="entry name" value="GCP_N_terminal"/>
    <property type="match status" value="1"/>
</dbReference>
<dbReference type="GO" id="GO:0043015">
    <property type="term" value="F:gamma-tubulin binding"/>
    <property type="evidence" value="ECO:0007669"/>
    <property type="project" value="InterPro"/>
</dbReference>
<dbReference type="Proteomes" id="UP000275078">
    <property type="component" value="Unassembled WGS sequence"/>
</dbReference>
<dbReference type="GO" id="GO:0051225">
    <property type="term" value="P:spindle assembly"/>
    <property type="evidence" value="ECO:0007669"/>
    <property type="project" value="TreeGrafter"/>
</dbReference>
<evidence type="ECO:0000256" key="6">
    <source>
        <dbReference type="RuleBase" id="RU363050"/>
    </source>
</evidence>
<keyword evidence="4 6" id="KW-0493">Microtubule</keyword>
<evidence type="ECO:0000256" key="4">
    <source>
        <dbReference type="ARBA" id="ARBA00022701"/>
    </source>
</evidence>
<evidence type="ECO:0000313" key="10">
    <source>
        <dbReference type="EMBL" id="RPA82815.1"/>
    </source>
</evidence>
<dbReference type="Pfam" id="PF04130">
    <property type="entry name" value="GCP_C_terminal"/>
    <property type="match status" value="1"/>
</dbReference>
<evidence type="ECO:0000259" key="9">
    <source>
        <dbReference type="Pfam" id="PF17681"/>
    </source>
</evidence>
<dbReference type="InterPro" id="IPR041470">
    <property type="entry name" value="GCP_N"/>
</dbReference>
<dbReference type="STRING" id="1160509.A0A3N4I9P7"/>
<dbReference type="AlphaFoldDB" id="A0A3N4I9P7"/>
<evidence type="ECO:0000256" key="7">
    <source>
        <dbReference type="SAM" id="MobiDB-lite"/>
    </source>
</evidence>
<comment type="subcellular location">
    <subcellularLocation>
        <location evidence="1 6">Cytoplasm</location>
        <location evidence="1 6">Cytoskeleton</location>
        <location evidence="1 6">Microtubule organizing center</location>
    </subcellularLocation>
</comment>
<dbReference type="OrthoDB" id="78652at2759"/>
<dbReference type="PANTHER" id="PTHR19302:SF27">
    <property type="entry name" value="GAMMA-TUBULIN COMPLEX COMPONENT 4"/>
    <property type="match status" value="1"/>
</dbReference>
<sequence>MIHELFLLLYGHESPILTPKGVPKGFPLLSPSEREILLDLATLGHTHIGVRKECAALSSSHQSPIVRAVASAIITQHLADFRTKITNVEAAILKRDASVVGAYDVVPLATIVSEFDGWDRRLEYLHDFSCFLSAIGENEPVNGARVIDRLRKDIHTGYPDLEDIAIDLLKIAETTWLRQVSTWVLYGRLPTFGSTDFFIAEGAGEEARDTSSLIDDMVLKSYAVNHKLVPKFVDYQTSSSILFIGKALSHIRTRGAVSSLDSNASGPALEQLATHAGLLKALTSPLSAQRLSSAISSIRSSLSKNILQRLLPTHQIVETIEVLREFFLLGRGEFAVNLVEQASIGVRNRLRRLPGGGNTETMAAPQSSKGTIVREGEVAAILSRTWGTLSNVQSDNFVDEHLELARDLIYLTVNKTPIGSSTPKKPNIRFDDLLIGVPVSLSFHLTWPLELFLSQTELEMYNYVFAYLLAVRKSYIAVQGLWLGRRYPPEAIESSPEASRARRLRRTGREKNERFIWATTQLASFFLETISGYWQGDVIEAAYGQLMDLLHDDVGEPQERPPTSGANHGGDGESIWTAQYSGDRTQHDVEQRTRRDPETLMKAHNFYLASIKKNLFITDTEFPILMREFLTLTTTLVADVERLNSRRNLQMLDIPGVGGREEEARDLGNARHTCDLVKEQISKLVERLHYLDEQRTGSEGSSDGAKIDRLLMRLGLSNLRSGGNNEDEMELSDEEME</sequence>
<evidence type="ECO:0000256" key="2">
    <source>
        <dbReference type="ARBA" id="ARBA00010337"/>
    </source>
</evidence>
<organism evidence="10 11">
    <name type="scientific">Ascobolus immersus RN42</name>
    <dbReference type="NCBI Taxonomy" id="1160509"/>
    <lineage>
        <taxon>Eukaryota</taxon>
        <taxon>Fungi</taxon>
        <taxon>Dikarya</taxon>
        <taxon>Ascomycota</taxon>
        <taxon>Pezizomycotina</taxon>
        <taxon>Pezizomycetes</taxon>
        <taxon>Pezizales</taxon>
        <taxon>Ascobolaceae</taxon>
        <taxon>Ascobolus</taxon>
    </lineage>
</organism>
<dbReference type="InterPro" id="IPR042241">
    <property type="entry name" value="GCP_C_sf"/>
</dbReference>
<protein>
    <recommendedName>
        <fullName evidence="6">Spindle pole body component</fullName>
    </recommendedName>
</protein>
<dbReference type="GO" id="GO:0005874">
    <property type="term" value="C:microtubule"/>
    <property type="evidence" value="ECO:0007669"/>
    <property type="project" value="UniProtKB-KW"/>
</dbReference>
<evidence type="ECO:0000256" key="1">
    <source>
        <dbReference type="ARBA" id="ARBA00004267"/>
    </source>
</evidence>
<evidence type="ECO:0000313" key="11">
    <source>
        <dbReference type="Proteomes" id="UP000275078"/>
    </source>
</evidence>
<evidence type="ECO:0000256" key="5">
    <source>
        <dbReference type="ARBA" id="ARBA00023212"/>
    </source>
</evidence>
<dbReference type="GO" id="GO:0000930">
    <property type="term" value="C:gamma-tubulin complex"/>
    <property type="evidence" value="ECO:0007669"/>
    <property type="project" value="TreeGrafter"/>
</dbReference>
<dbReference type="GO" id="GO:0051321">
    <property type="term" value="P:meiotic cell cycle"/>
    <property type="evidence" value="ECO:0007669"/>
    <property type="project" value="TreeGrafter"/>
</dbReference>
<gene>
    <name evidence="10" type="ORF">BJ508DRAFT_224660</name>
</gene>
<dbReference type="GO" id="GO:0051011">
    <property type="term" value="F:microtubule minus-end binding"/>
    <property type="evidence" value="ECO:0007669"/>
    <property type="project" value="TreeGrafter"/>
</dbReference>
<keyword evidence="11" id="KW-1185">Reference proteome</keyword>
<keyword evidence="5 6" id="KW-0206">Cytoskeleton</keyword>
<dbReference type="InterPro" id="IPR040457">
    <property type="entry name" value="GCP_C"/>
</dbReference>
<evidence type="ECO:0000256" key="3">
    <source>
        <dbReference type="ARBA" id="ARBA00022490"/>
    </source>
</evidence>
<feature type="region of interest" description="Disordered" evidence="7">
    <location>
        <begin position="553"/>
        <end position="576"/>
    </location>
</feature>
<evidence type="ECO:0000259" key="8">
    <source>
        <dbReference type="Pfam" id="PF04130"/>
    </source>
</evidence>
<proteinExistence type="inferred from homology"/>
<dbReference type="GO" id="GO:0000922">
    <property type="term" value="C:spindle pole"/>
    <property type="evidence" value="ECO:0007669"/>
    <property type="project" value="InterPro"/>
</dbReference>
<dbReference type="GO" id="GO:0000278">
    <property type="term" value="P:mitotic cell cycle"/>
    <property type="evidence" value="ECO:0007669"/>
    <property type="project" value="TreeGrafter"/>
</dbReference>
<dbReference type="InterPro" id="IPR007259">
    <property type="entry name" value="GCP"/>
</dbReference>
<dbReference type="EMBL" id="ML119669">
    <property type="protein sequence ID" value="RPA82815.1"/>
    <property type="molecule type" value="Genomic_DNA"/>
</dbReference>
<dbReference type="GO" id="GO:0044732">
    <property type="term" value="C:mitotic spindle pole body"/>
    <property type="evidence" value="ECO:0007669"/>
    <property type="project" value="TreeGrafter"/>
</dbReference>
<keyword evidence="3 6" id="KW-0963">Cytoplasm</keyword>
<dbReference type="GO" id="GO:0031122">
    <property type="term" value="P:cytoplasmic microtubule organization"/>
    <property type="evidence" value="ECO:0007669"/>
    <property type="project" value="TreeGrafter"/>
</dbReference>
<name>A0A3N4I9P7_ASCIM</name>
<dbReference type="Gene3D" id="1.20.120.1900">
    <property type="entry name" value="Gamma-tubulin complex, C-terminal domain"/>
    <property type="match status" value="1"/>
</dbReference>
<dbReference type="PANTHER" id="PTHR19302">
    <property type="entry name" value="GAMMA TUBULIN COMPLEX PROTEIN"/>
    <property type="match status" value="1"/>
</dbReference>
<reference evidence="10 11" key="1">
    <citation type="journal article" date="2018" name="Nat. Ecol. Evol.">
        <title>Pezizomycetes genomes reveal the molecular basis of ectomycorrhizal truffle lifestyle.</title>
        <authorList>
            <person name="Murat C."/>
            <person name="Payen T."/>
            <person name="Noel B."/>
            <person name="Kuo A."/>
            <person name="Morin E."/>
            <person name="Chen J."/>
            <person name="Kohler A."/>
            <person name="Krizsan K."/>
            <person name="Balestrini R."/>
            <person name="Da Silva C."/>
            <person name="Montanini B."/>
            <person name="Hainaut M."/>
            <person name="Levati E."/>
            <person name="Barry K.W."/>
            <person name="Belfiori B."/>
            <person name="Cichocki N."/>
            <person name="Clum A."/>
            <person name="Dockter R.B."/>
            <person name="Fauchery L."/>
            <person name="Guy J."/>
            <person name="Iotti M."/>
            <person name="Le Tacon F."/>
            <person name="Lindquist E.A."/>
            <person name="Lipzen A."/>
            <person name="Malagnac F."/>
            <person name="Mello A."/>
            <person name="Molinier V."/>
            <person name="Miyauchi S."/>
            <person name="Poulain J."/>
            <person name="Riccioni C."/>
            <person name="Rubini A."/>
            <person name="Sitrit Y."/>
            <person name="Splivallo R."/>
            <person name="Traeger S."/>
            <person name="Wang M."/>
            <person name="Zifcakova L."/>
            <person name="Wipf D."/>
            <person name="Zambonelli A."/>
            <person name="Paolocci F."/>
            <person name="Nowrousian M."/>
            <person name="Ottonello S."/>
            <person name="Baldrian P."/>
            <person name="Spatafora J.W."/>
            <person name="Henrissat B."/>
            <person name="Nagy L.G."/>
            <person name="Aury J.M."/>
            <person name="Wincker P."/>
            <person name="Grigoriev I.V."/>
            <person name="Bonfante P."/>
            <person name="Martin F.M."/>
        </authorList>
    </citation>
    <scope>NUCLEOTIDE SEQUENCE [LARGE SCALE GENOMIC DNA]</scope>
    <source>
        <strain evidence="10 11">RN42</strain>
    </source>
</reference>
<dbReference type="GO" id="GO:0007020">
    <property type="term" value="P:microtubule nucleation"/>
    <property type="evidence" value="ECO:0007669"/>
    <property type="project" value="InterPro"/>
</dbReference>
<accession>A0A3N4I9P7</accession>
<feature type="domain" description="Gamma tubulin complex component C-terminal" evidence="8">
    <location>
        <begin position="319"/>
        <end position="715"/>
    </location>
</feature>